<feature type="chain" id="PRO_5022871502" description="Glutathione peroxidase" evidence="6">
    <location>
        <begin position="25"/>
        <end position="196"/>
    </location>
</feature>
<accession>A0A5C5WXI7</accession>
<dbReference type="PROSITE" id="PS51355">
    <property type="entry name" value="GLUTATHIONE_PEROXID_3"/>
    <property type="match status" value="1"/>
</dbReference>
<evidence type="ECO:0000313" key="9">
    <source>
        <dbReference type="Proteomes" id="UP000316598"/>
    </source>
</evidence>
<comment type="similarity">
    <text evidence="1 5">Belongs to the glutathione peroxidase family.</text>
</comment>
<dbReference type="InterPro" id="IPR029760">
    <property type="entry name" value="GPX_CS"/>
</dbReference>
<dbReference type="PIRSF" id="PIRSF000303">
    <property type="entry name" value="Glutathion_perox"/>
    <property type="match status" value="1"/>
</dbReference>
<dbReference type="InterPro" id="IPR036249">
    <property type="entry name" value="Thioredoxin-like_sf"/>
</dbReference>
<evidence type="ECO:0000256" key="5">
    <source>
        <dbReference type="RuleBase" id="RU000499"/>
    </source>
</evidence>
<organism evidence="8 9">
    <name type="scientific">Rubripirellula amarantea</name>
    <dbReference type="NCBI Taxonomy" id="2527999"/>
    <lineage>
        <taxon>Bacteria</taxon>
        <taxon>Pseudomonadati</taxon>
        <taxon>Planctomycetota</taxon>
        <taxon>Planctomycetia</taxon>
        <taxon>Pirellulales</taxon>
        <taxon>Pirellulaceae</taxon>
        <taxon>Rubripirellula</taxon>
    </lineage>
</organism>
<evidence type="ECO:0000256" key="6">
    <source>
        <dbReference type="SAM" id="SignalP"/>
    </source>
</evidence>
<feature type="domain" description="Thioredoxin" evidence="7">
    <location>
        <begin position="30"/>
        <end position="194"/>
    </location>
</feature>
<evidence type="ECO:0000256" key="3">
    <source>
        <dbReference type="ARBA" id="ARBA00023002"/>
    </source>
</evidence>
<dbReference type="GO" id="GO:0004601">
    <property type="term" value="F:peroxidase activity"/>
    <property type="evidence" value="ECO:0007669"/>
    <property type="project" value="UniProtKB-KW"/>
</dbReference>
<dbReference type="InterPro" id="IPR029759">
    <property type="entry name" value="GPX_AS"/>
</dbReference>
<keyword evidence="9" id="KW-1185">Reference proteome</keyword>
<dbReference type="AlphaFoldDB" id="A0A5C5WXI7"/>
<dbReference type="FunFam" id="3.40.30.10:FF:000010">
    <property type="entry name" value="Glutathione peroxidase"/>
    <property type="match status" value="1"/>
</dbReference>
<evidence type="ECO:0000256" key="2">
    <source>
        <dbReference type="ARBA" id="ARBA00022559"/>
    </source>
</evidence>
<dbReference type="EMBL" id="SJPI01000001">
    <property type="protein sequence ID" value="TWT54582.1"/>
    <property type="molecule type" value="Genomic_DNA"/>
</dbReference>
<feature type="active site" evidence="4">
    <location>
        <position position="68"/>
    </location>
</feature>
<dbReference type="PANTHER" id="PTHR11592">
    <property type="entry name" value="GLUTATHIONE PEROXIDASE"/>
    <property type="match status" value="1"/>
</dbReference>
<name>A0A5C5WXI7_9BACT</name>
<dbReference type="OrthoDB" id="9789406at2"/>
<keyword evidence="2 5" id="KW-0575">Peroxidase</keyword>
<dbReference type="CDD" id="cd00340">
    <property type="entry name" value="GSH_Peroxidase"/>
    <property type="match status" value="1"/>
</dbReference>
<dbReference type="SUPFAM" id="SSF52833">
    <property type="entry name" value="Thioredoxin-like"/>
    <property type="match status" value="1"/>
</dbReference>
<proteinExistence type="inferred from homology"/>
<evidence type="ECO:0000313" key="8">
    <source>
        <dbReference type="EMBL" id="TWT54582.1"/>
    </source>
</evidence>
<dbReference type="PROSITE" id="PS51352">
    <property type="entry name" value="THIOREDOXIN_2"/>
    <property type="match status" value="1"/>
</dbReference>
<evidence type="ECO:0000259" key="7">
    <source>
        <dbReference type="PROSITE" id="PS51352"/>
    </source>
</evidence>
<evidence type="ECO:0000256" key="4">
    <source>
        <dbReference type="PIRSR" id="PIRSR000303-1"/>
    </source>
</evidence>
<sequence length="196" mass="21654" precursor="true">MRTLLTLALTLGVMTTMASQHARAHEGHDHEGHECALDYKMKTIDGDEVDLEDYEGNVVLIVNTASKCGLTPQYAGLQSLYEKYKDKGLVIIGFPCNQFGSQEPGTEAEIKTFCSTKYSVTFPMMSKVDVNGDDAAAIYKHLTSKDLKPEGAGEISWNFEKFLIDREGQVVNRFSPRTKPDDADLLKAIESELAKG</sequence>
<dbReference type="Proteomes" id="UP000316598">
    <property type="component" value="Unassembled WGS sequence"/>
</dbReference>
<dbReference type="PROSITE" id="PS00763">
    <property type="entry name" value="GLUTATHIONE_PEROXID_2"/>
    <property type="match status" value="1"/>
</dbReference>
<dbReference type="GO" id="GO:0034599">
    <property type="term" value="P:cellular response to oxidative stress"/>
    <property type="evidence" value="ECO:0007669"/>
    <property type="project" value="TreeGrafter"/>
</dbReference>
<dbReference type="Gene3D" id="3.40.30.10">
    <property type="entry name" value="Glutaredoxin"/>
    <property type="match status" value="1"/>
</dbReference>
<dbReference type="PROSITE" id="PS00460">
    <property type="entry name" value="GLUTATHIONE_PEROXID_1"/>
    <property type="match status" value="1"/>
</dbReference>
<comment type="caution">
    <text evidence="8">The sequence shown here is derived from an EMBL/GenBank/DDBJ whole genome shotgun (WGS) entry which is preliminary data.</text>
</comment>
<protein>
    <recommendedName>
        <fullName evidence="5">Glutathione peroxidase</fullName>
    </recommendedName>
</protein>
<dbReference type="Pfam" id="PF00255">
    <property type="entry name" value="GSHPx"/>
    <property type="match status" value="1"/>
</dbReference>
<keyword evidence="3 5" id="KW-0560">Oxidoreductase</keyword>
<gene>
    <name evidence="8" type="primary">gpx1</name>
    <name evidence="8" type="ORF">Pla22_22320</name>
</gene>
<dbReference type="InterPro" id="IPR000889">
    <property type="entry name" value="Glutathione_peroxidase"/>
</dbReference>
<dbReference type="RefSeq" id="WP_146514603.1">
    <property type="nucleotide sequence ID" value="NZ_SJPI01000001.1"/>
</dbReference>
<dbReference type="InterPro" id="IPR013766">
    <property type="entry name" value="Thioredoxin_domain"/>
</dbReference>
<feature type="signal peptide" evidence="6">
    <location>
        <begin position="1"/>
        <end position="24"/>
    </location>
</feature>
<dbReference type="PRINTS" id="PR01011">
    <property type="entry name" value="GLUTPROXDASE"/>
</dbReference>
<keyword evidence="6" id="KW-0732">Signal</keyword>
<dbReference type="PANTHER" id="PTHR11592:SF78">
    <property type="entry name" value="GLUTATHIONE PEROXIDASE"/>
    <property type="match status" value="1"/>
</dbReference>
<reference evidence="8 9" key="1">
    <citation type="submission" date="2019-02" db="EMBL/GenBank/DDBJ databases">
        <title>Deep-cultivation of Planctomycetes and their phenomic and genomic characterization uncovers novel biology.</title>
        <authorList>
            <person name="Wiegand S."/>
            <person name="Jogler M."/>
            <person name="Boedeker C."/>
            <person name="Pinto D."/>
            <person name="Vollmers J."/>
            <person name="Rivas-Marin E."/>
            <person name="Kohn T."/>
            <person name="Peeters S.H."/>
            <person name="Heuer A."/>
            <person name="Rast P."/>
            <person name="Oberbeckmann S."/>
            <person name="Bunk B."/>
            <person name="Jeske O."/>
            <person name="Meyerdierks A."/>
            <person name="Storesund J.E."/>
            <person name="Kallscheuer N."/>
            <person name="Luecker S."/>
            <person name="Lage O.M."/>
            <person name="Pohl T."/>
            <person name="Merkel B.J."/>
            <person name="Hornburger P."/>
            <person name="Mueller R.-W."/>
            <person name="Bruemmer F."/>
            <person name="Labrenz M."/>
            <person name="Spormann A.M."/>
            <person name="Op Den Camp H."/>
            <person name="Overmann J."/>
            <person name="Amann R."/>
            <person name="Jetten M.S.M."/>
            <person name="Mascher T."/>
            <person name="Medema M.H."/>
            <person name="Devos D.P."/>
            <person name="Kaster A.-K."/>
            <person name="Ovreas L."/>
            <person name="Rohde M."/>
            <person name="Galperin M.Y."/>
            <person name="Jogler C."/>
        </authorList>
    </citation>
    <scope>NUCLEOTIDE SEQUENCE [LARGE SCALE GENOMIC DNA]</scope>
    <source>
        <strain evidence="8 9">Pla22</strain>
    </source>
</reference>
<evidence type="ECO:0000256" key="1">
    <source>
        <dbReference type="ARBA" id="ARBA00006926"/>
    </source>
</evidence>